<dbReference type="Gene3D" id="3.90.70.10">
    <property type="entry name" value="Cysteine proteinases"/>
    <property type="match status" value="1"/>
</dbReference>
<dbReference type="SMART" id="SM00645">
    <property type="entry name" value="Pept_C1"/>
    <property type="match status" value="1"/>
</dbReference>
<evidence type="ECO:0000256" key="3">
    <source>
        <dbReference type="ARBA" id="ARBA00023157"/>
    </source>
</evidence>
<accession>Q22W19</accession>
<dbReference type="GO" id="GO:0008234">
    <property type="term" value="F:cysteine-type peptidase activity"/>
    <property type="evidence" value="ECO:0007669"/>
    <property type="project" value="InterPro"/>
</dbReference>
<dbReference type="OrthoDB" id="190265at2759"/>
<dbReference type="Pfam" id="PF08246">
    <property type="entry name" value="Inhibitor_I29"/>
    <property type="match status" value="1"/>
</dbReference>
<name>Q22W19_TETTS</name>
<keyword evidence="3" id="KW-1015">Disulfide bond</keyword>
<evidence type="ECO:0000256" key="2">
    <source>
        <dbReference type="ARBA" id="ARBA00023145"/>
    </source>
</evidence>
<dbReference type="OMA" id="NSCASHK"/>
<keyword evidence="7" id="KW-0645">Protease</keyword>
<dbReference type="STRING" id="312017.Q22W19"/>
<evidence type="ECO:0000256" key="4">
    <source>
        <dbReference type="SAM" id="SignalP"/>
    </source>
</evidence>
<gene>
    <name evidence="7" type="ORF">TTHERM_00161130</name>
</gene>
<reference evidence="8" key="1">
    <citation type="journal article" date="2006" name="PLoS Biol.">
        <title>Macronuclear genome sequence of the ciliate Tetrahymena thermophila, a model eukaryote.</title>
        <authorList>
            <person name="Eisen J.A."/>
            <person name="Coyne R.S."/>
            <person name="Wu M."/>
            <person name="Wu D."/>
            <person name="Thiagarajan M."/>
            <person name="Wortman J.R."/>
            <person name="Badger J.H."/>
            <person name="Ren Q."/>
            <person name="Amedeo P."/>
            <person name="Jones K.M."/>
            <person name="Tallon L.J."/>
            <person name="Delcher A.L."/>
            <person name="Salzberg S.L."/>
            <person name="Silva J.C."/>
            <person name="Haas B.J."/>
            <person name="Majoros W.H."/>
            <person name="Farzad M."/>
            <person name="Carlton J.M."/>
            <person name="Smith R.K. Jr."/>
            <person name="Garg J."/>
            <person name="Pearlman R.E."/>
            <person name="Karrer K.M."/>
            <person name="Sun L."/>
            <person name="Manning G."/>
            <person name="Elde N.C."/>
            <person name="Turkewitz A.P."/>
            <person name="Asai D.J."/>
            <person name="Wilkes D.E."/>
            <person name="Wang Y."/>
            <person name="Cai H."/>
            <person name="Collins K."/>
            <person name="Stewart B.A."/>
            <person name="Lee S.R."/>
            <person name="Wilamowska K."/>
            <person name="Weinberg Z."/>
            <person name="Ruzzo W.L."/>
            <person name="Wloga D."/>
            <person name="Gaertig J."/>
            <person name="Frankel J."/>
            <person name="Tsao C.-C."/>
            <person name="Gorovsky M.A."/>
            <person name="Keeling P.J."/>
            <person name="Waller R.F."/>
            <person name="Patron N.J."/>
            <person name="Cherry J.M."/>
            <person name="Stover N.A."/>
            <person name="Krieger C.J."/>
            <person name="del Toro C."/>
            <person name="Ryder H.F."/>
            <person name="Williamson S.C."/>
            <person name="Barbeau R.A."/>
            <person name="Hamilton E.P."/>
            <person name="Orias E."/>
        </authorList>
    </citation>
    <scope>NUCLEOTIDE SEQUENCE [LARGE SCALE GENOMIC DNA]</scope>
    <source>
        <strain evidence="8">SB210</strain>
    </source>
</reference>
<dbReference type="SUPFAM" id="SSF54001">
    <property type="entry name" value="Cysteine proteinases"/>
    <property type="match status" value="1"/>
</dbReference>
<dbReference type="InterPro" id="IPR038765">
    <property type="entry name" value="Papain-like_cys_pep_sf"/>
</dbReference>
<dbReference type="SMR" id="Q22W19"/>
<dbReference type="PROSITE" id="PS00639">
    <property type="entry name" value="THIOL_PROTEASE_HIS"/>
    <property type="match status" value="1"/>
</dbReference>
<dbReference type="Proteomes" id="UP000009168">
    <property type="component" value="Unassembled WGS sequence"/>
</dbReference>
<dbReference type="InterPro" id="IPR013201">
    <property type="entry name" value="Prot_inhib_I29"/>
</dbReference>
<dbReference type="KEGG" id="tet:TTHERM_00161130"/>
<dbReference type="InterPro" id="IPR000668">
    <property type="entry name" value="Peptidase_C1A_C"/>
</dbReference>
<dbReference type="SMART" id="SM00848">
    <property type="entry name" value="Inhibitor_I29"/>
    <property type="match status" value="1"/>
</dbReference>
<dbReference type="FunFam" id="3.90.70.10:FF:000039">
    <property type="entry name" value="Cysteine proteinase 2, putative"/>
    <property type="match status" value="1"/>
</dbReference>
<dbReference type="Pfam" id="PF00112">
    <property type="entry name" value="Peptidase_C1"/>
    <property type="match status" value="1"/>
</dbReference>
<dbReference type="PANTHER" id="PTHR12411">
    <property type="entry name" value="CYSTEINE PROTEASE FAMILY C1-RELATED"/>
    <property type="match status" value="1"/>
</dbReference>
<evidence type="ECO:0000313" key="8">
    <source>
        <dbReference type="Proteomes" id="UP000009168"/>
    </source>
</evidence>
<feature type="signal peptide" evidence="4">
    <location>
        <begin position="1"/>
        <end position="21"/>
    </location>
</feature>
<sequence>MNKILLGVSVLLLLGLTTVFLVEKQNNGLRAEVDEFQAWMHKYGFKFADEVQLQYRRSIFYQNKDLVEQLNSENNGTFHTLNAFAIYTKDEFNQLFKGYQKRQKSHLIYSLKGDVAPSIDWRQKNAVTPVKNQGQCGSCWAFSTVGGLEGAYAIATGNLTSFSEQQIVDCSKANAGCNGGDLPPAYKYVVQNGIETEADYPYKGVNQKCAYDASKVVFKPKSFVQVTPNSPDQLAIALNKEPVPICIEADQKAFQFYTSGIISSGCGTNLDHCVLAVGYDADSWIVKNSWGASWGENGYVRIARTTAKGPGVCGIYEEPVYPIY</sequence>
<dbReference type="GeneID" id="7833951"/>
<keyword evidence="2" id="KW-0865">Zymogen</keyword>
<dbReference type="PROSITE" id="PS00139">
    <property type="entry name" value="THIOL_PROTEASE_CYS"/>
    <property type="match status" value="1"/>
</dbReference>
<protein>
    <submittedName>
        <fullName evidence="7">Papain family cysteine protease</fullName>
    </submittedName>
</protein>
<dbReference type="RefSeq" id="XP_001009843.3">
    <property type="nucleotide sequence ID" value="XM_001009843.3"/>
</dbReference>
<feature type="domain" description="Cathepsin propeptide inhibitor" evidence="6">
    <location>
        <begin position="36"/>
        <end position="92"/>
    </location>
</feature>
<keyword evidence="7" id="KW-0378">Hydrolase</keyword>
<comment type="similarity">
    <text evidence="1">Belongs to the peptidase C1 family.</text>
</comment>
<dbReference type="eggNOG" id="KOG1543">
    <property type="taxonomic scope" value="Eukaryota"/>
</dbReference>
<dbReference type="AlphaFoldDB" id="Q22W19"/>
<dbReference type="CDD" id="cd02248">
    <property type="entry name" value="Peptidase_C1A"/>
    <property type="match status" value="1"/>
</dbReference>
<dbReference type="InterPro" id="IPR025660">
    <property type="entry name" value="Pept_his_AS"/>
</dbReference>
<dbReference type="InParanoid" id="Q22W19"/>
<keyword evidence="8" id="KW-1185">Reference proteome</keyword>
<organism evidence="7 8">
    <name type="scientific">Tetrahymena thermophila (strain SB210)</name>
    <dbReference type="NCBI Taxonomy" id="312017"/>
    <lineage>
        <taxon>Eukaryota</taxon>
        <taxon>Sar</taxon>
        <taxon>Alveolata</taxon>
        <taxon>Ciliophora</taxon>
        <taxon>Intramacronucleata</taxon>
        <taxon>Oligohymenophorea</taxon>
        <taxon>Hymenostomatida</taxon>
        <taxon>Tetrahymenina</taxon>
        <taxon>Tetrahymenidae</taxon>
        <taxon>Tetrahymena</taxon>
    </lineage>
</organism>
<evidence type="ECO:0000256" key="1">
    <source>
        <dbReference type="ARBA" id="ARBA00008455"/>
    </source>
</evidence>
<dbReference type="HOGENOM" id="CLU_012184_1_0_1"/>
<proteinExistence type="inferred from homology"/>
<keyword evidence="4" id="KW-0732">Signal</keyword>
<dbReference type="PRINTS" id="PR00705">
    <property type="entry name" value="PAPAIN"/>
</dbReference>
<dbReference type="EMBL" id="GG662820">
    <property type="protein sequence ID" value="EAR89598.3"/>
    <property type="molecule type" value="Genomic_DNA"/>
</dbReference>
<feature type="domain" description="Peptidase C1A papain C-terminal" evidence="5">
    <location>
        <begin position="115"/>
        <end position="323"/>
    </location>
</feature>
<dbReference type="GO" id="GO:0006508">
    <property type="term" value="P:proteolysis"/>
    <property type="evidence" value="ECO:0007669"/>
    <property type="project" value="UniProtKB-KW"/>
</dbReference>
<dbReference type="InterPro" id="IPR013128">
    <property type="entry name" value="Peptidase_C1A"/>
</dbReference>
<feature type="chain" id="PRO_5018696136" evidence="4">
    <location>
        <begin position="22"/>
        <end position="324"/>
    </location>
</feature>
<evidence type="ECO:0000313" key="7">
    <source>
        <dbReference type="EMBL" id="EAR89598.3"/>
    </source>
</evidence>
<dbReference type="InterPro" id="IPR000169">
    <property type="entry name" value="Pept_cys_AS"/>
</dbReference>
<evidence type="ECO:0000259" key="6">
    <source>
        <dbReference type="SMART" id="SM00848"/>
    </source>
</evidence>
<evidence type="ECO:0000259" key="5">
    <source>
        <dbReference type="SMART" id="SM00645"/>
    </source>
</evidence>
<dbReference type="InterPro" id="IPR039417">
    <property type="entry name" value="Peptidase_C1A_papain-like"/>
</dbReference>